<organism evidence="2 3">
    <name type="scientific">Aphanomyces astaci</name>
    <name type="common">Crayfish plague agent</name>
    <dbReference type="NCBI Taxonomy" id="112090"/>
    <lineage>
        <taxon>Eukaryota</taxon>
        <taxon>Sar</taxon>
        <taxon>Stramenopiles</taxon>
        <taxon>Oomycota</taxon>
        <taxon>Saprolegniomycetes</taxon>
        <taxon>Saprolegniales</taxon>
        <taxon>Verrucalvaceae</taxon>
        <taxon>Aphanomyces</taxon>
    </lineage>
</organism>
<dbReference type="Pfam" id="PF10213">
    <property type="entry name" value="MRP-S28"/>
    <property type="match status" value="1"/>
</dbReference>
<gene>
    <name evidence="2" type="ORF">B5M09_009996</name>
</gene>
<keyword evidence="3" id="KW-1185">Reference proteome</keyword>
<protein>
    <recommendedName>
        <fullName evidence="1">Small ribosomal subunit protein mS35 mitochondrial conserved domain-containing protein</fullName>
    </recommendedName>
</protein>
<feature type="domain" description="Small ribosomal subunit protein mS35 mitochondrial conserved" evidence="1">
    <location>
        <begin position="178"/>
        <end position="251"/>
    </location>
</feature>
<dbReference type="GO" id="GO:0032543">
    <property type="term" value="P:mitochondrial translation"/>
    <property type="evidence" value="ECO:0007669"/>
    <property type="project" value="InterPro"/>
</dbReference>
<dbReference type="InterPro" id="IPR019349">
    <property type="entry name" value="Ribosomal_mS35_mit"/>
</dbReference>
<dbReference type="GO" id="GO:0003735">
    <property type="term" value="F:structural constituent of ribosome"/>
    <property type="evidence" value="ECO:0007669"/>
    <property type="project" value="InterPro"/>
</dbReference>
<accession>A0A425CWN9</accession>
<comment type="caution">
    <text evidence="2">The sequence shown here is derived from an EMBL/GenBank/DDBJ whole genome shotgun (WGS) entry which is preliminary data.</text>
</comment>
<dbReference type="AlphaFoldDB" id="A0A425CWN9"/>
<dbReference type="PANTHER" id="PTHR13490">
    <property type="entry name" value="MITOCHONDRIAL 28S RIBOSOMAL PROTEIN S28"/>
    <property type="match status" value="1"/>
</dbReference>
<dbReference type="InterPro" id="IPR039848">
    <property type="entry name" value="Ribosomal_mS35_mt"/>
</dbReference>
<dbReference type="VEuPathDB" id="FungiDB:H257_04350"/>
<dbReference type="EMBL" id="MZMZ02003549">
    <property type="protein sequence ID" value="RQM21421.1"/>
    <property type="molecule type" value="Genomic_DNA"/>
</dbReference>
<evidence type="ECO:0000313" key="2">
    <source>
        <dbReference type="EMBL" id="RQM21421.1"/>
    </source>
</evidence>
<sequence>MHYHKCIIYERSLEVTVLDVKRLVSTAFLHFTMAFRAALQRAGRQAVQKMQVAPAPSMYAMRGFATYQKKNDDGSDGFDPLEGDVERVFHTAFDTWEGNDLPEIEEKFENPSWWETDFPEGFTDDMKHEVEMLQVFEDLVPYMDRSWESTIHPLLDGSKIAMQMNVTLEDFDNKLFLDDQTTYDTKVTMEVPLSSLSLTDAQKEIFIQLCGPRYNKNKKLFKFTEDRYEKRVYNHKRLCEILRDLVTASVEVSAQTPTA</sequence>
<reference evidence="2" key="1">
    <citation type="submission" date="2018-07" db="EMBL/GenBank/DDBJ databases">
        <title>Annotation of Aphanomyces astaci genome assembly.</title>
        <authorList>
            <person name="Studholme D.J."/>
        </authorList>
    </citation>
    <scope>NUCLEOTIDE SEQUENCE [LARGE SCALE GENOMIC DNA]</scope>
    <source>
        <strain evidence="2">Pc</strain>
    </source>
</reference>
<proteinExistence type="predicted"/>
<dbReference type="Proteomes" id="UP000284702">
    <property type="component" value="Unassembled WGS sequence"/>
</dbReference>
<evidence type="ECO:0000313" key="3">
    <source>
        <dbReference type="Proteomes" id="UP000284702"/>
    </source>
</evidence>
<name>A0A425CWN9_APHAT</name>
<evidence type="ECO:0000259" key="1">
    <source>
        <dbReference type="Pfam" id="PF10213"/>
    </source>
</evidence>
<dbReference type="GO" id="GO:0005763">
    <property type="term" value="C:mitochondrial small ribosomal subunit"/>
    <property type="evidence" value="ECO:0007669"/>
    <property type="project" value="TreeGrafter"/>
</dbReference>
<dbReference type="PANTHER" id="PTHR13490:SF0">
    <property type="entry name" value="SMALL RIBOSOMAL SUBUNIT PROTEIN MS35"/>
    <property type="match status" value="1"/>
</dbReference>